<dbReference type="Proteomes" id="UP000838756">
    <property type="component" value="Unassembled WGS sequence"/>
</dbReference>
<dbReference type="AlphaFoldDB" id="A0A8S4SJ42"/>
<evidence type="ECO:0000313" key="3">
    <source>
        <dbReference type="Proteomes" id="UP000838756"/>
    </source>
</evidence>
<proteinExistence type="predicted"/>
<sequence>MDVGVSRCEQRPSDPAPVNVAWVGPQRGGSTTSNESLKAAGNKQPRTVVFGTPTKDLCAAVDFNRLSDGDDDDTNNTVCFMISRIAEYRTTNFVARAKRGIAWKTDAPKALKWRTHP</sequence>
<name>A0A8S4SJ42_9NEOP</name>
<organism evidence="2 3">
    <name type="scientific">Pararge aegeria aegeria</name>
    <dbReference type="NCBI Taxonomy" id="348720"/>
    <lineage>
        <taxon>Eukaryota</taxon>
        <taxon>Metazoa</taxon>
        <taxon>Ecdysozoa</taxon>
        <taxon>Arthropoda</taxon>
        <taxon>Hexapoda</taxon>
        <taxon>Insecta</taxon>
        <taxon>Pterygota</taxon>
        <taxon>Neoptera</taxon>
        <taxon>Endopterygota</taxon>
        <taxon>Lepidoptera</taxon>
        <taxon>Glossata</taxon>
        <taxon>Ditrysia</taxon>
        <taxon>Papilionoidea</taxon>
        <taxon>Nymphalidae</taxon>
        <taxon>Satyrinae</taxon>
        <taxon>Satyrini</taxon>
        <taxon>Parargina</taxon>
        <taxon>Pararge</taxon>
    </lineage>
</organism>
<dbReference type="EMBL" id="CAKXAJ010026268">
    <property type="protein sequence ID" value="CAH2264996.1"/>
    <property type="molecule type" value="Genomic_DNA"/>
</dbReference>
<gene>
    <name evidence="2" type="primary">jg25126</name>
    <name evidence="2" type="ORF">PAEG_LOCUS24742</name>
</gene>
<keyword evidence="3" id="KW-1185">Reference proteome</keyword>
<reference evidence="2" key="1">
    <citation type="submission" date="2022-03" db="EMBL/GenBank/DDBJ databases">
        <authorList>
            <person name="Lindestad O."/>
        </authorList>
    </citation>
    <scope>NUCLEOTIDE SEQUENCE</scope>
</reference>
<protein>
    <submittedName>
        <fullName evidence="2">Jg25126 protein</fullName>
    </submittedName>
</protein>
<feature type="region of interest" description="Disordered" evidence="1">
    <location>
        <begin position="1"/>
        <end position="43"/>
    </location>
</feature>
<evidence type="ECO:0000313" key="2">
    <source>
        <dbReference type="EMBL" id="CAH2264996.1"/>
    </source>
</evidence>
<accession>A0A8S4SJ42</accession>
<evidence type="ECO:0000256" key="1">
    <source>
        <dbReference type="SAM" id="MobiDB-lite"/>
    </source>
</evidence>
<comment type="caution">
    <text evidence="2">The sequence shown here is derived from an EMBL/GenBank/DDBJ whole genome shotgun (WGS) entry which is preliminary data.</text>
</comment>